<organism evidence="13 14">
    <name type="scientific">Lichtheimia corymbifera JMRC:FSU:9682</name>
    <dbReference type="NCBI Taxonomy" id="1263082"/>
    <lineage>
        <taxon>Eukaryota</taxon>
        <taxon>Fungi</taxon>
        <taxon>Fungi incertae sedis</taxon>
        <taxon>Mucoromycota</taxon>
        <taxon>Mucoromycotina</taxon>
        <taxon>Mucoromycetes</taxon>
        <taxon>Mucorales</taxon>
        <taxon>Lichtheimiaceae</taxon>
        <taxon>Lichtheimia</taxon>
    </lineage>
</organism>
<feature type="transmembrane region" description="Helical" evidence="10">
    <location>
        <begin position="12"/>
        <end position="35"/>
    </location>
</feature>
<dbReference type="Pfam" id="PF01529">
    <property type="entry name" value="DHHC"/>
    <property type="match status" value="1"/>
</dbReference>
<keyword evidence="2 10" id="KW-0808">Transferase</keyword>
<evidence type="ECO:0000256" key="8">
    <source>
        <dbReference type="ARBA" id="ARBA00023315"/>
    </source>
</evidence>
<evidence type="ECO:0000256" key="4">
    <source>
        <dbReference type="ARBA" id="ARBA00022989"/>
    </source>
</evidence>
<keyword evidence="5 10" id="KW-0472">Membrane</keyword>
<dbReference type="OrthoDB" id="9909019at2759"/>
<evidence type="ECO:0000256" key="7">
    <source>
        <dbReference type="ARBA" id="ARBA00023288"/>
    </source>
</evidence>
<evidence type="ECO:0000256" key="2">
    <source>
        <dbReference type="ARBA" id="ARBA00022679"/>
    </source>
</evidence>
<feature type="compositionally biased region" description="Low complexity" evidence="11">
    <location>
        <begin position="82"/>
        <end position="103"/>
    </location>
</feature>
<dbReference type="Proteomes" id="UP000027586">
    <property type="component" value="Unassembled WGS sequence"/>
</dbReference>
<feature type="transmembrane region" description="Helical" evidence="10">
    <location>
        <begin position="170"/>
        <end position="190"/>
    </location>
</feature>
<dbReference type="VEuPathDB" id="FungiDB:LCOR_09261.1"/>
<evidence type="ECO:0000256" key="11">
    <source>
        <dbReference type="SAM" id="MobiDB-lite"/>
    </source>
</evidence>
<keyword evidence="7" id="KW-0449">Lipoprotein</keyword>
<evidence type="ECO:0000256" key="1">
    <source>
        <dbReference type="ARBA" id="ARBA00004141"/>
    </source>
</evidence>
<gene>
    <name evidence="13" type="ORF">LCOR_09261.1</name>
</gene>
<comment type="catalytic activity">
    <reaction evidence="9 10">
        <text>L-cysteinyl-[protein] + hexadecanoyl-CoA = S-hexadecanoyl-L-cysteinyl-[protein] + CoA</text>
        <dbReference type="Rhea" id="RHEA:36683"/>
        <dbReference type="Rhea" id="RHEA-COMP:10131"/>
        <dbReference type="Rhea" id="RHEA-COMP:11032"/>
        <dbReference type="ChEBI" id="CHEBI:29950"/>
        <dbReference type="ChEBI" id="CHEBI:57287"/>
        <dbReference type="ChEBI" id="CHEBI:57379"/>
        <dbReference type="ChEBI" id="CHEBI:74151"/>
        <dbReference type="EC" id="2.3.1.225"/>
    </reaction>
</comment>
<protein>
    <recommendedName>
        <fullName evidence="10">Palmitoyltransferase</fullName>
        <ecNumber evidence="10">2.3.1.225</ecNumber>
    </recommendedName>
</protein>
<dbReference type="PROSITE" id="PS50216">
    <property type="entry name" value="DHHC"/>
    <property type="match status" value="1"/>
</dbReference>
<dbReference type="InterPro" id="IPR039859">
    <property type="entry name" value="PFA4/ZDH16/20/ERF2-like"/>
</dbReference>
<keyword evidence="4 10" id="KW-1133">Transmembrane helix</keyword>
<comment type="similarity">
    <text evidence="10">Belongs to the DHHC palmitoyltransferase family.</text>
</comment>
<evidence type="ECO:0000256" key="3">
    <source>
        <dbReference type="ARBA" id="ARBA00022692"/>
    </source>
</evidence>
<comment type="caution">
    <text evidence="13">The sequence shown here is derived from an EMBL/GenBank/DDBJ whole genome shotgun (WGS) entry which is preliminary data.</text>
</comment>
<evidence type="ECO:0000256" key="9">
    <source>
        <dbReference type="ARBA" id="ARBA00048048"/>
    </source>
</evidence>
<name>A0A068S7P9_9FUNG</name>
<proteinExistence type="inferred from homology"/>
<feature type="region of interest" description="Disordered" evidence="11">
    <location>
        <begin position="82"/>
        <end position="104"/>
    </location>
</feature>
<sequence length="339" mass="39624">MSKVVDKAVDKAGPLFIAIGVFLIDLCVLAFYGVVFPYSHAWSDASFFGKLWIALVLTFTLYMVYCIHFHYYMAIKTPPGSTTTTTPSNSSSNPSTIDSSTSNHQEHEVSGREMLLDMEEESGTVKLCKKCHLPKPERAHHCSVCNKCIMRFDHHCPWIHNCVGHFNHRYFVLFMTYLVFSAAYFVYFGWRPFIISMDVVNSDWPYYFPRPLMAFCIILAICMGLAIGGLCGWHYFLILTGQTTVEYYNNDYDKRQCKRQGEVFINMYDFGVKQNFYYFFNICERFPWYTVLYPIPIPPRGNGRVFEKCEAFYLLPRSRQNEYMQMQNESQEIDDMKDF</sequence>
<dbReference type="EC" id="2.3.1.225" evidence="10"/>
<keyword evidence="3 10" id="KW-0812">Transmembrane</keyword>
<dbReference type="AlphaFoldDB" id="A0A068S7P9"/>
<accession>A0A068S7P9</accession>
<feature type="transmembrane region" description="Helical" evidence="10">
    <location>
        <begin position="47"/>
        <end position="67"/>
    </location>
</feature>
<feature type="transmembrane region" description="Helical" evidence="10">
    <location>
        <begin position="210"/>
        <end position="233"/>
    </location>
</feature>
<dbReference type="InterPro" id="IPR001594">
    <property type="entry name" value="Palmitoyltrfase_DHHC"/>
</dbReference>
<feature type="domain" description="Palmitoyltransferase DHHC" evidence="12">
    <location>
        <begin position="125"/>
        <end position="250"/>
    </location>
</feature>
<comment type="subcellular location">
    <subcellularLocation>
        <location evidence="1">Membrane</location>
        <topology evidence="1">Multi-pass membrane protein</topology>
    </subcellularLocation>
</comment>
<dbReference type="GO" id="GO:0016020">
    <property type="term" value="C:membrane"/>
    <property type="evidence" value="ECO:0007669"/>
    <property type="project" value="UniProtKB-SubCell"/>
</dbReference>
<evidence type="ECO:0000313" key="14">
    <source>
        <dbReference type="Proteomes" id="UP000027586"/>
    </source>
</evidence>
<evidence type="ECO:0000259" key="12">
    <source>
        <dbReference type="Pfam" id="PF01529"/>
    </source>
</evidence>
<comment type="domain">
    <text evidence="10">The DHHC domain is required for palmitoyltransferase activity.</text>
</comment>
<keyword evidence="14" id="KW-1185">Reference proteome</keyword>
<keyword evidence="6" id="KW-0564">Palmitate</keyword>
<dbReference type="STRING" id="1263082.A0A068S7P9"/>
<evidence type="ECO:0000313" key="13">
    <source>
        <dbReference type="EMBL" id="CDH58398.1"/>
    </source>
</evidence>
<keyword evidence="8 10" id="KW-0012">Acyltransferase</keyword>
<evidence type="ECO:0000256" key="5">
    <source>
        <dbReference type="ARBA" id="ARBA00023136"/>
    </source>
</evidence>
<reference evidence="13" key="1">
    <citation type="submission" date="2013-08" db="EMBL/GenBank/DDBJ databases">
        <title>Gene expansion shapes genome architecture in the human pathogen Lichtheimia corymbifera: an evolutionary genomics analysis in the ancient terrestrial Mucorales (Mucoromycotina).</title>
        <authorList>
            <person name="Schwartze V.U."/>
            <person name="Winter S."/>
            <person name="Shelest E."/>
            <person name="Marcet-Houben M."/>
            <person name="Horn F."/>
            <person name="Wehner S."/>
            <person name="Hoffmann K."/>
            <person name="Riege K."/>
            <person name="Sammeth M."/>
            <person name="Nowrousian M."/>
            <person name="Valiante V."/>
            <person name="Linde J."/>
            <person name="Jacobsen I.D."/>
            <person name="Marz M."/>
            <person name="Brakhage A.A."/>
            <person name="Gabaldon T."/>
            <person name="Bocker S."/>
            <person name="Voigt K."/>
        </authorList>
    </citation>
    <scope>NUCLEOTIDE SEQUENCE [LARGE SCALE GENOMIC DNA]</scope>
    <source>
        <strain evidence="13">FSU 9682</strain>
    </source>
</reference>
<evidence type="ECO:0000256" key="6">
    <source>
        <dbReference type="ARBA" id="ARBA00023139"/>
    </source>
</evidence>
<evidence type="ECO:0000256" key="10">
    <source>
        <dbReference type="RuleBase" id="RU079119"/>
    </source>
</evidence>
<dbReference type="PANTHER" id="PTHR12246">
    <property type="entry name" value="PALMITOYLTRANSFERASE ZDHHC16"/>
    <property type="match status" value="1"/>
</dbReference>
<dbReference type="GO" id="GO:0019706">
    <property type="term" value="F:protein-cysteine S-palmitoyltransferase activity"/>
    <property type="evidence" value="ECO:0007669"/>
    <property type="project" value="UniProtKB-EC"/>
</dbReference>
<dbReference type="EMBL" id="CBTN010000056">
    <property type="protein sequence ID" value="CDH58398.1"/>
    <property type="molecule type" value="Genomic_DNA"/>
</dbReference>